<evidence type="ECO:0008006" key="4">
    <source>
        <dbReference type="Google" id="ProtNLM"/>
    </source>
</evidence>
<evidence type="ECO:0000313" key="2">
    <source>
        <dbReference type="EMBL" id="ABC83005.1"/>
    </source>
</evidence>
<name>Q2IEJ4_ANADE</name>
<evidence type="ECO:0000256" key="1">
    <source>
        <dbReference type="SAM" id="MobiDB-lite"/>
    </source>
</evidence>
<evidence type="ECO:0000313" key="3">
    <source>
        <dbReference type="Proteomes" id="UP000001935"/>
    </source>
</evidence>
<sequence>MTITRQLIPVLFAAAVAACTQGPKGDPGPRGPEGQQGPTGPQGSIGATGPTGPAGPALVVVDSPPGGAPPNVLGPLVGYDQATGTVSFFRDGVIWPIDAGSGAISYPFPQGSTFYFETTNCTGTAWVNTGPEPVPLQGPLCQRGAGVLGTCKGPYVLDVGRVGVAIQSRVNPTSQACEAVSLTATLSSVRAIASPVNPINLPLVVRER</sequence>
<dbReference type="EMBL" id="CP000251">
    <property type="protein sequence ID" value="ABC83005.1"/>
    <property type="molecule type" value="Genomic_DNA"/>
</dbReference>
<organism evidence="2 3">
    <name type="scientific">Anaeromyxobacter dehalogenans (strain 2CP-C)</name>
    <dbReference type="NCBI Taxonomy" id="290397"/>
    <lineage>
        <taxon>Bacteria</taxon>
        <taxon>Pseudomonadati</taxon>
        <taxon>Myxococcota</taxon>
        <taxon>Myxococcia</taxon>
        <taxon>Myxococcales</taxon>
        <taxon>Cystobacterineae</taxon>
        <taxon>Anaeromyxobacteraceae</taxon>
        <taxon>Anaeromyxobacter</taxon>
    </lineage>
</organism>
<dbReference type="AlphaFoldDB" id="Q2IEJ4"/>
<proteinExistence type="predicted"/>
<dbReference type="PROSITE" id="PS51257">
    <property type="entry name" value="PROKAR_LIPOPROTEIN"/>
    <property type="match status" value="1"/>
</dbReference>
<protein>
    <recommendedName>
        <fullName evidence="4">Collagen triple helix repeat protein</fullName>
    </recommendedName>
</protein>
<dbReference type="KEGG" id="ade:Adeh_3237"/>
<gene>
    <name evidence="2" type="ordered locus">Adeh_3237</name>
</gene>
<dbReference type="HOGENOM" id="CLU_1318705_0_0_7"/>
<reference evidence="2 3" key="1">
    <citation type="submission" date="2006-01" db="EMBL/GenBank/DDBJ databases">
        <title>Complete sequence of Anaeromyxobacter dehalogenans 2CP-C.</title>
        <authorList>
            <consortium name="US DOE Joint Genome Institute"/>
            <person name="Copeland A."/>
            <person name="Lucas S."/>
            <person name="Lapidus A."/>
            <person name="Barry K."/>
            <person name="Detter J.C."/>
            <person name="Glavina T."/>
            <person name="Hammon N."/>
            <person name="Israni S."/>
            <person name="Pitluck S."/>
            <person name="Brettin T."/>
            <person name="Bruce D."/>
            <person name="Han C."/>
            <person name="Tapia R."/>
            <person name="Gilna P."/>
            <person name="Kiss H."/>
            <person name="Schmutz J."/>
            <person name="Larimer F."/>
            <person name="Land M."/>
            <person name="Kyrpides N."/>
            <person name="Anderson I."/>
            <person name="Sanford R.A."/>
            <person name="Ritalahti K.M."/>
            <person name="Thomas H.S."/>
            <person name="Kirby J.R."/>
            <person name="Zhulin I.B."/>
            <person name="Loeffler F.E."/>
            <person name="Richardson P."/>
        </authorList>
    </citation>
    <scope>NUCLEOTIDE SEQUENCE [LARGE SCALE GENOMIC DNA]</scope>
    <source>
        <strain evidence="2 3">2CP-C</strain>
    </source>
</reference>
<dbReference type="Proteomes" id="UP000001935">
    <property type="component" value="Chromosome"/>
</dbReference>
<accession>Q2IEJ4</accession>
<feature type="compositionally biased region" description="Low complexity" evidence="1">
    <location>
        <begin position="32"/>
        <end position="56"/>
    </location>
</feature>
<dbReference type="STRING" id="290397.Adeh_3237"/>
<feature type="region of interest" description="Disordered" evidence="1">
    <location>
        <begin position="21"/>
        <end position="56"/>
    </location>
</feature>